<reference evidence="2 3" key="1">
    <citation type="submission" date="2019-02" db="EMBL/GenBank/DDBJ databases">
        <title>Genome sequencing of the rare red list fungi Phellinidium pouzarii.</title>
        <authorList>
            <person name="Buettner E."/>
            <person name="Kellner H."/>
        </authorList>
    </citation>
    <scope>NUCLEOTIDE SEQUENCE [LARGE SCALE GENOMIC DNA]</scope>
    <source>
        <strain evidence="2 3">DSM 108285</strain>
    </source>
</reference>
<organism evidence="2 3">
    <name type="scientific">Phellinidium pouzarii</name>
    <dbReference type="NCBI Taxonomy" id="167371"/>
    <lineage>
        <taxon>Eukaryota</taxon>
        <taxon>Fungi</taxon>
        <taxon>Dikarya</taxon>
        <taxon>Basidiomycota</taxon>
        <taxon>Agaricomycotina</taxon>
        <taxon>Agaricomycetes</taxon>
        <taxon>Hymenochaetales</taxon>
        <taxon>Hymenochaetaceae</taxon>
        <taxon>Phellinidium</taxon>
    </lineage>
</organism>
<evidence type="ECO:0008006" key="4">
    <source>
        <dbReference type="Google" id="ProtNLM"/>
    </source>
</evidence>
<evidence type="ECO:0000256" key="1">
    <source>
        <dbReference type="SAM" id="MobiDB-lite"/>
    </source>
</evidence>
<dbReference type="EMBL" id="SGPK01000012">
    <property type="protein sequence ID" value="THH11540.1"/>
    <property type="molecule type" value="Genomic_DNA"/>
</dbReference>
<dbReference type="Proteomes" id="UP000308199">
    <property type="component" value="Unassembled WGS sequence"/>
</dbReference>
<evidence type="ECO:0000313" key="3">
    <source>
        <dbReference type="Proteomes" id="UP000308199"/>
    </source>
</evidence>
<dbReference type="OrthoDB" id="613763at2759"/>
<comment type="caution">
    <text evidence="2">The sequence shown here is derived from an EMBL/GenBank/DDBJ whole genome shotgun (WGS) entry which is preliminary data.</text>
</comment>
<dbReference type="Gene3D" id="3.80.10.10">
    <property type="entry name" value="Ribonuclease Inhibitor"/>
    <property type="match status" value="1"/>
</dbReference>
<gene>
    <name evidence="2" type="ORF">EW145_g593</name>
</gene>
<feature type="region of interest" description="Disordered" evidence="1">
    <location>
        <begin position="299"/>
        <end position="322"/>
    </location>
</feature>
<evidence type="ECO:0000313" key="2">
    <source>
        <dbReference type="EMBL" id="THH11540.1"/>
    </source>
</evidence>
<protein>
    <recommendedName>
        <fullName evidence="4">F-box domain-containing protein</fullName>
    </recommendedName>
</protein>
<sequence>MALDNLPLDILDALCQFVHNNDLLALSRSSSAFCPPAQRYIYRRLALFNFTDAVRCLRTLRKRRHLARHVRVLTLRLDPNALVLRSFVDLLAAVLSEMPNLTSLDIVIPPSASRAFFAAEMRGTVYKRLSHFSCNLPLDDVMSSFLQRLPAATELQLGERAASLSSSPSLPILPSSALPNLALFMGPSDAAAVLVPGRPLESVHLYSGELSEDVLVALARSSSAITVFGAFTHSLSPSVLHCLAENLPHLHHLRIMTMYHASNQPDDLFYGQVVQILSTLPALVSAELAGFRWVSWKDTTGSRSEGRPKSKPARTHAAARTEPLDASRSINIGLY</sequence>
<dbReference type="InterPro" id="IPR032675">
    <property type="entry name" value="LRR_dom_sf"/>
</dbReference>
<accession>A0A4S4LNB4</accession>
<dbReference type="SUPFAM" id="SSF52047">
    <property type="entry name" value="RNI-like"/>
    <property type="match status" value="1"/>
</dbReference>
<keyword evidence="3" id="KW-1185">Reference proteome</keyword>
<proteinExistence type="predicted"/>
<name>A0A4S4LNB4_9AGAM</name>
<dbReference type="AlphaFoldDB" id="A0A4S4LNB4"/>